<dbReference type="KEGG" id="ccho:CCHOA_01240"/>
<proteinExistence type="predicted"/>
<evidence type="ECO:0000313" key="2">
    <source>
        <dbReference type="Proteomes" id="UP000269019"/>
    </source>
</evidence>
<dbReference type="Proteomes" id="UP000269019">
    <property type="component" value="Chromosome"/>
</dbReference>
<evidence type="ECO:0000313" key="1">
    <source>
        <dbReference type="EMBL" id="AZA12676.1"/>
    </source>
</evidence>
<dbReference type="EMBL" id="CP033896">
    <property type="protein sequence ID" value="AZA12676.1"/>
    <property type="molecule type" value="Genomic_DNA"/>
</dbReference>
<name>A0A3G6J406_9CORY</name>
<keyword evidence="2" id="KW-1185">Reference proteome</keyword>
<dbReference type="AlphaFoldDB" id="A0A3G6J406"/>
<reference evidence="1 2" key="1">
    <citation type="submission" date="2018-11" db="EMBL/GenBank/DDBJ databases">
        <authorList>
            <person name="Kleinhagauer T."/>
            <person name="Glaeser S.P."/>
            <person name="Spergser J."/>
            <person name="Ruckert C."/>
            <person name="Kaempfer P."/>
            <person name="Busse H.-J."/>
        </authorList>
    </citation>
    <scope>NUCLEOTIDE SEQUENCE [LARGE SCALE GENOMIC DNA]</scope>
    <source>
        <strain evidence="1 2">200CH</strain>
    </source>
</reference>
<protein>
    <submittedName>
        <fullName evidence="1">Uncharacterized protein</fullName>
    </submittedName>
</protein>
<organism evidence="1 2">
    <name type="scientific">Corynebacterium choanae</name>
    <dbReference type="NCBI Taxonomy" id="1862358"/>
    <lineage>
        <taxon>Bacteria</taxon>
        <taxon>Bacillati</taxon>
        <taxon>Actinomycetota</taxon>
        <taxon>Actinomycetes</taxon>
        <taxon>Mycobacteriales</taxon>
        <taxon>Corynebacteriaceae</taxon>
        <taxon>Corynebacterium</taxon>
    </lineage>
</organism>
<accession>A0A3G6J406</accession>
<gene>
    <name evidence="1" type="ORF">CCHOA_01240</name>
</gene>
<sequence length="109" mass="11864">MFLHQPHRGMNFAQLALCPELVTERVRNSQANYLAPWAMPYDNGSGSHSASGSGCTNGKVTDCDAYDLARRVHCSDKHLAVPLLATAPLGETKKTYKLLVYSTPAKETA</sequence>